<sequence>MTATQRHWDDVVEGETLEAIAFPLTVYRLVMAAGANRDFNSIHHNSDVARATGAPDMYANNLLLQGMWERTVRQYIGLAGVIQRLSGFRMRVFNTVGDTVVVRGRVLRKWREQDVGFVEFEMWSENAKGVSVGPGSIVATLPVRAAVVD</sequence>
<dbReference type="Gene3D" id="3.10.129.10">
    <property type="entry name" value="Hotdog Thioesterase"/>
    <property type="match status" value="1"/>
</dbReference>
<dbReference type="Proteomes" id="UP000575469">
    <property type="component" value="Unassembled WGS sequence"/>
</dbReference>
<dbReference type="SUPFAM" id="SSF54637">
    <property type="entry name" value="Thioesterase/thiol ester dehydrase-isomerase"/>
    <property type="match status" value="1"/>
</dbReference>
<reference evidence="1 2" key="1">
    <citation type="submission" date="2020-04" db="EMBL/GenBank/DDBJ databases">
        <title>Ralstonia insidiosa genome sequencing and assembly.</title>
        <authorList>
            <person name="Martins R.C.R."/>
            <person name="Perdigao-Neto L.V."/>
            <person name="Levin A.S.S."/>
            <person name="Costa S.F."/>
        </authorList>
    </citation>
    <scope>NUCLEOTIDE SEQUENCE [LARGE SCALE GENOMIC DNA]</scope>
    <source>
        <strain evidence="1 2">5047</strain>
    </source>
</reference>
<gene>
    <name evidence="1" type="ORF">HGR00_09205</name>
</gene>
<dbReference type="InterPro" id="IPR029069">
    <property type="entry name" value="HotDog_dom_sf"/>
</dbReference>
<dbReference type="AlphaFoldDB" id="A0A848NYB3"/>
<dbReference type="RefSeq" id="WP_104654741.1">
    <property type="nucleotide sequence ID" value="NZ_JABBZM010000007.1"/>
</dbReference>
<evidence type="ECO:0000313" key="1">
    <source>
        <dbReference type="EMBL" id="NMV38085.1"/>
    </source>
</evidence>
<accession>A0A848NYB3</accession>
<organism evidence="1 2">
    <name type="scientific">Ralstonia insidiosa</name>
    <dbReference type="NCBI Taxonomy" id="190721"/>
    <lineage>
        <taxon>Bacteria</taxon>
        <taxon>Pseudomonadati</taxon>
        <taxon>Pseudomonadota</taxon>
        <taxon>Betaproteobacteria</taxon>
        <taxon>Burkholderiales</taxon>
        <taxon>Burkholderiaceae</taxon>
        <taxon>Ralstonia</taxon>
    </lineage>
</organism>
<protein>
    <submittedName>
        <fullName evidence="1">Acyl dehydratase</fullName>
    </submittedName>
</protein>
<dbReference type="EMBL" id="JABBZM010000007">
    <property type="protein sequence ID" value="NMV38085.1"/>
    <property type="molecule type" value="Genomic_DNA"/>
</dbReference>
<evidence type="ECO:0000313" key="2">
    <source>
        <dbReference type="Proteomes" id="UP000575469"/>
    </source>
</evidence>
<comment type="caution">
    <text evidence="1">The sequence shown here is derived from an EMBL/GenBank/DDBJ whole genome shotgun (WGS) entry which is preliminary data.</text>
</comment>
<name>A0A848NYB3_9RALS</name>
<proteinExistence type="predicted"/>